<dbReference type="RefSeq" id="WP_003849239.1">
    <property type="nucleotide sequence ID" value="NZ_CP009244.1"/>
</dbReference>
<keyword evidence="2" id="KW-1185">Reference proteome</keyword>
<accession>A0ABP2ICM2</accession>
<dbReference type="Proteomes" id="UP000006015">
    <property type="component" value="Unassembled WGS sequence"/>
</dbReference>
<sequence length="130" mass="14638">MANFKEIMVMCLDGASYTAMAKTLGCSNRDIAKTKAVIAAQSVTKEAFVLLSPSFFEEHFGDNRLLHKQQFHQPDFHKLAKRLAANKHLTRHKLWVDYLATACSPKNRSTSTPSFANICESMSTPLGYRR</sequence>
<reference evidence="1 2" key="1">
    <citation type="submission" date="2010-04" db="EMBL/GenBank/DDBJ databases">
        <authorList>
            <person name="Weinstock G."/>
            <person name="Sodergren E."/>
            <person name="Clifton S."/>
            <person name="Fulton L."/>
            <person name="Fulton B."/>
            <person name="Courtney L."/>
            <person name="Fronick C."/>
            <person name="Harrison M."/>
            <person name="Strong C."/>
            <person name="Farmer C."/>
            <person name="Delahaunty K."/>
            <person name="Markovic C."/>
            <person name="Hall O."/>
            <person name="Minx P."/>
            <person name="Tomlinson C."/>
            <person name="Mitreva M."/>
            <person name="Hou S."/>
            <person name="Wollam A."/>
            <person name="Pepin K.H."/>
            <person name="Johnson M."/>
            <person name="Bhonagiri V."/>
            <person name="Zhang X."/>
            <person name="Suruliraj S."/>
            <person name="Warren W."/>
            <person name="Chinwalla A."/>
            <person name="Mardis E.R."/>
            <person name="Wilson R.K."/>
        </authorList>
    </citation>
    <scope>NUCLEOTIDE SEQUENCE [LARGE SCALE GENOMIC DNA]</scope>
    <source>
        <strain evidence="1 2">DSM 20306</strain>
    </source>
</reference>
<dbReference type="EMBL" id="ADNS01000031">
    <property type="protein sequence ID" value="EFG80251.1"/>
    <property type="molecule type" value="Genomic_DNA"/>
</dbReference>
<evidence type="ECO:0000313" key="1">
    <source>
        <dbReference type="EMBL" id="EFG80251.1"/>
    </source>
</evidence>
<evidence type="ECO:0000313" key="2">
    <source>
        <dbReference type="Proteomes" id="UP000006015"/>
    </source>
</evidence>
<gene>
    <name evidence="1" type="ORF">HMPREF0281_02344</name>
</gene>
<comment type="caution">
    <text evidence="1">The sequence shown here is derived from an EMBL/GenBank/DDBJ whole genome shotgun (WGS) entry which is preliminary data.</text>
</comment>
<protein>
    <submittedName>
        <fullName evidence="1">Uncharacterized protein</fullName>
    </submittedName>
</protein>
<organism evidence="1 2">
    <name type="scientific">Corynebacterium ammoniagenes DSM 20306</name>
    <dbReference type="NCBI Taxonomy" id="649754"/>
    <lineage>
        <taxon>Bacteria</taxon>
        <taxon>Bacillati</taxon>
        <taxon>Actinomycetota</taxon>
        <taxon>Actinomycetes</taxon>
        <taxon>Mycobacteriales</taxon>
        <taxon>Corynebacteriaceae</taxon>
        <taxon>Corynebacterium</taxon>
    </lineage>
</organism>
<name>A0ABP2ICM2_CORAM</name>
<proteinExistence type="predicted"/>